<dbReference type="AlphaFoldDB" id="A0A964USE8"/>
<dbReference type="OrthoDB" id="3213819at2"/>
<dbReference type="Pfam" id="PF12028">
    <property type="entry name" value="DUF3515"/>
    <property type="match status" value="1"/>
</dbReference>
<keyword evidence="1" id="KW-0732">Signal</keyword>
<keyword evidence="3" id="KW-1185">Reference proteome</keyword>
<reference evidence="2" key="1">
    <citation type="submission" date="2020-01" db="EMBL/GenBank/DDBJ databases">
        <title>Whole-genome analyses of novel actinobacteria.</title>
        <authorList>
            <person name="Sahin N."/>
        </authorList>
    </citation>
    <scope>NUCLEOTIDE SEQUENCE</scope>
    <source>
        <strain evidence="2">YC537</strain>
    </source>
</reference>
<sequence length="160" mass="17277">MNVFRRRLICLPALGLLCLTVGCSSTDDRATVPVPSPDADTARLCRDLHERLPERIDGLDREDPQPRSELTAGWGGSAIILRCGVPRPAAMADPEAYGSEVNGVGWLTEEQKDGSYRFTTTLRAAYVEVTFNAEHAKQGAGSLIDLAEPVKKSVPEGIAN</sequence>
<dbReference type="RefSeq" id="WP_161694284.1">
    <property type="nucleotide sequence ID" value="NZ_JAAAHS010000022.1"/>
</dbReference>
<dbReference type="InterPro" id="IPR021903">
    <property type="entry name" value="DUF3515"/>
</dbReference>
<proteinExistence type="predicted"/>
<evidence type="ECO:0000313" key="3">
    <source>
        <dbReference type="Proteomes" id="UP000598297"/>
    </source>
</evidence>
<gene>
    <name evidence="2" type="ORF">GUY60_05295</name>
</gene>
<evidence type="ECO:0000313" key="2">
    <source>
        <dbReference type="EMBL" id="NBE50850.1"/>
    </source>
</evidence>
<organism evidence="2 3">
    <name type="scientific">Streptomyces boluensis</name>
    <dbReference type="NCBI Taxonomy" id="1775135"/>
    <lineage>
        <taxon>Bacteria</taxon>
        <taxon>Bacillati</taxon>
        <taxon>Actinomycetota</taxon>
        <taxon>Actinomycetes</taxon>
        <taxon>Kitasatosporales</taxon>
        <taxon>Streptomycetaceae</taxon>
        <taxon>Streptomyces</taxon>
    </lineage>
</organism>
<feature type="chain" id="PRO_5038931330" evidence="1">
    <location>
        <begin position="27"/>
        <end position="160"/>
    </location>
</feature>
<comment type="caution">
    <text evidence="2">The sequence shown here is derived from an EMBL/GenBank/DDBJ whole genome shotgun (WGS) entry which is preliminary data.</text>
</comment>
<evidence type="ECO:0000256" key="1">
    <source>
        <dbReference type="SAM" id="SignalP"/>
    </source>
</evidence>
<dbReference type="EMBL" id="JAAAHS010000022">
    <property type="protein sequence ID" value="NBE50850.1"/>
    <property type="molecule type" value="Genomic_DNA"/>
</dbReference>
<feature type="signal peptide" evidence="1">
    <location>
        <begin position="1"/>
        <end position="26"/>
    </location>
</feature>
<protein>
    <submittedName>
        <fullName evidence="2">DUF3515 family protein</fullName>
    </submittedName>
</protein>
<dbReference type="PROSITE" id="PS51257">
    <property type="entry name" value="PROKAR_LIPOPROTEIN"/>
    <property type="match status" value="1"/>
</dbReference>
<dbReference type="Proteomes" id="UP000598297">
    <property type="component" value="Unassembled WGS sequence"/>
</dbReference>
<name>A0A964USE8_9ACTN</name>
<accession>A0A964USE8</accession>